<organism evidence="3 4">
    <name type="scientific">Phaeodactylibacter xiamenensis</name>
    <dbReference type="NCBI Taxonomy" id="1524460"/>
    <lineage>
        <taxon>Bacteria</taxon>
        <taxon>Pseudomonadati</taxon>
        <taxon>Bacteroidota</taxon>
        <taxon>Saprospiria</taxon>
        <taxon>Saprospirales</taxon>
        <taxon>Haliscomenobacteraceae</taxon>
        <taxon>Phaeodactylibacter</taxon>
    </lineage>
</organism>
<dbReference type="PANTHER" id="PTHR42693">
    <property type="entry name" value="ARYLSULFATASE FAMILY MEMBER"/>
    <property type="match status" value="1"/>
</dbReference>
<protein>
    <recommendedName>
        <fullName evidence="2">Sulfatase N-terminal domain-containing protein</fullName>
    </recommendedName>
</protein>
<comment type="similarity">
    <text evidence="1">Belongs to the sulfatase family.</text>
</comment>
<keyword evidence="4" id="KW-1185">Reference proteome</keyword>
<sequence length="60" mass="6729">MAAEGIKFTNFYVTSPVCSPSRTARLTGRYQVRSGVTRVFFPNSLQGIDSTEYTMAELFK</sequence>
<dbReference type="InterPro" id="IPR050738">
    <property type="entry name" value="Sulfatase"/>
</dbReference>
<dbReference type="AlphaFoldDB" id="A0A098S0G0"/>
<dbReference type="Proteomes" id="UP000029736">
    <property type="component" value="Unassembled WGS sequence"/>
</dbReference>
<dbReference type="InterPro" id="IPR000917">
    <property type="entry name" value="Sulfatase_N"/>
</dbReference>
<evidence type="ECO:0000313" key="3">
    <source>
        <dbReference type="EMBL" id="KGE85635.1"/>
    </source>
</evidence>
<name>A0A098S0G0_9BACT</name>
<dbReference type="GO" id="GO:0004065">
    <property type="term" value="F:arylsulfatase activity"/>
    <property type="evidence" value="ECO:0007669"/>
    <property type="project" value="TreeGrafter"/>
</dbReference>
<dbReference type="Pfam" id="PF00884">
    <property type="entry name" value="Sulfatase"/>
    <property type="match status" value="1"/>
</dbReference>
<dbReference type="PANTHER" id="PTHR42693:SF11">
    <property type="entry name" value="ARYLSULFATASE A"/>
    <property type="match status" value="1"/>
</dbReference>
<evidence type="ECO:0000313" key="4">
    <source>
        <dbReference type="Proteomes" id="UP000029736"/>
    </source>
</evidence>
<dbReference type="EMBL" id="JPOS01000084">
    <property type="protein sequence ID" value="KGE85635.1"/>
    <property type="molecule type" value="Genomic_DNA"/>
</dbReference>
<feature type="domain" description="Sulfatase N-terminal" evidence="2">
    <location>
        <begin position="1"/>
        <end position="60"/>
    </location>
</feature>
<reference evidence="3 4" key="1">
    <citation type="journal article" date="2014" name="Int. J. Syst. Evol. Microbiol.">
        <title>Phaeodactylibacter xiamenensis gen. nov., sp. nov., a member of the family Saprospiraceae isolated from the marine alga Phaeodactylum tricornutum.</title>
        <authorList>
            <person name="Chen Z.Jr."/>
            <person name="Lei X."/>
            <person name="Lai Q."/>
            <person name="Li Y."/>
            <person name="Zhang B."/>
            <person name="Zhang J."/>
            <person name="Zhang H."/>
            <person name="Yang L."/>
            <person name="Zheng W."/>
            <person name="Tian Y."/>
            <person name="Yu Z."/>
            <person name="Xu H.Jr."/>
            <person name="Zheng T."/>
        </authorList>
    </citation>
    <scope>NUCLEOTIDE SEQUENCE [LARGE SCALE GENOMIC DNA]</scope>
    <source>
        <strain evidence="3 4">KD52</strain>
    </source>
</reference>
<evidence type="ECO:0000256" key="1">
    <source>
        <dbReference type="ARBA" id="ARBA00008779"/>
    </source>
</evidence>
<dbReference type="InterPro" id="IPR017850">
    <property type="entry name" value="Alkaline_phosphatase_core_sf"/>
</dbReference>
<proteinExistence type="inferred from homology"/>
<accession>A0A098S0G0</accession>
<evidence type="ECO:0000259" key="2">
    <source>
        <dbReference type="Pfam" id="PF00884"/>
    </source>
</evidence>
<comment type="caution">
    <text evidence="3">The sequence shown here is derived from an EMBL/GenBank/DDBJ whole genome shotgun (WGS) entry which is preliminary data.</text>
</comment>
<gene>
    <name evidence="3" type="ORF">IX84_26470</name>
</gene>
<dbReference type="Gene3D" id="3.40.720.10">
    <property type="entry name" value="Alkaline Phosphatase, subunit A"/>
    <property type="match status" value="1"/>
</dbReference>
<dbReference type="STRING" id="1524460.IX84_26470"/>
<dbReference type="SUPFAM" id="SSF53649">
    <property type="entry name" value="Alkaline phosphatase-like"/>
    <property type="match status" value="1"/>
</dbReference>